<proteinExistence type="predicted"/>
<dbReference type="RefSeq" id="WP_210059194.1">
    <property type="nucleotide sequence ID" value="NZ_BAAAMH010000035.1"/>
</dbReference>
<evidence type="ECO:0000313" key="3">
    <source>
        <dbReference type="EMBL" id="MBP2419107.1"/>
    </source>
</evidence>
<feature type="transmembrane region" description="Helical" evidence="2">
    <location>
        <begin position="57"/>
        <end position="86"/>
    </location>
</feature>
<feature type="compositionally biased region" description="Pro residues" evidence="1">
    <location>
        <begin position="8"/>
        <end position="25"/>
    </location>
</feature>
<accession>A0ABS4ZDJ3</accession>
<evidence type="ECO:0000256" key="2">
    <source>
        <dbReference type="SAM" id="Phobius"/>
    </source>
</evidence>
<keyword evidence="2" id="KW-0812">Transmembrane</keyword>
<organism evidence="3 4">
    <name type="scientific">Microlunatus capsulatus</name>
    <dbReference type="NCBI Taxonomy" id="99117"/>
    <lineage>
        <taxon>Bacteria</taxon>
        <taxon>Bacillati</taxon>
        <taxon>Actinomycetota</taxon>
        <taxon>Actinomycetes</taxon>
        <taxon>Propionibacteriales</taxon>
        <taxon>Propionibacteriaceae</taxon>
        <taxon>Microlunatus</taxon>
    </lineage>
</organism>
<keyword evidence="4" id="KW-1185">Reference proteome</keyword>
<sequence length="87" mass="8583">MTIALPAGRPPVARPRPTRPAPPTGPAASTRSVPADVARADHPHGDVPFSAPPAAPLAVVLLGMLVVLAGLVAGGVLLVVHLLGLVG</sequence>
<reference evidence="3 4" key="1">
    <citation type="submission" date="2021-03" db="EMBL/GenBank/DDBJ databases">
        <title>Sequencing the genomes of 1000 actinobacteria strains.</title>
        <authorList>
            <person name="Klenk H.-P."/>
        </authorList>
    </citation>
    <scope>NUCLEOTIDE SEQUENCE [LARGE SCALE GENOMIC DNA]</scope>
    <source>
        <strain evidence="3 4">DSM 12936</strain>
    </source>
</reference>
<protein>
    <submittedName>
        <fullName evidence="3">Uncharacterized protein</fullName>
    </submittedName>
</protein>
<comment type="caution">
    <text evidence="3">The sequence shown here is derived from an EMBL/GenBank/DDBJ whole genome shotgun (WGS) entry which is preliminary data.</text>
</comment>
<dbReference type="Proteomes" id="UP000758168">
    <property type="component" value="Unassembled WGS sequence"/>
</dbReference>
<dbReference type="EMBL" id="JAGIOB010000001">
    <property type="protein sequence ID" value="MBP2419107.1"/>
    <property type="molecule type" value="Genomic_DNA"/>
</dbReference>
<evidence type="ECO:0000313" key="4">
    <source>
        <dbReference type="Proteomes" id="UP000758168"/>
    </source>
</evidence>
<feature type="region of interest" description="Disordered" evidence="1">
    <location>
        <begin position="1"/>
        <end position="45"/>
    </location>
</feature>
<evidence type="ECO:0000256" key="1">
    <source>
        <dbReference type="SAM" id="MobiDB-lite"/>
    </source>
</evidence>
<keyword evidence="2" id="KW-1133">Transmembrane helix</keyword>
<name>A0ABS4ZDJ3_9ACTN</name>
<gene>
    <name evidence="3" type="ORF">JOF54_004029</name>
</gene>
<keyword evidence="2" id="KW-0472">Membrane</keyword>